<protein>
    <submittedName>
        <fullName evidence="2">Putative secreted protein</fullName>
    </submittedName>
</protein>
<organism evidence="2">
    <name type="scientific">Ixodes ricinus</name>
    <name type="common">Common tick</name>
    <name type="synonym">Acarus ricinus</name>
    <dbReference type="NCBI Taxonomy" id="34613"/>
    <lineage>
        <taxon>Eukaryota</taxon>
        <taxon>Metazoa</taxon>
        <taxon>Ecdysozoa</taxon>
        <taxon>Arthropoda</taxon>
        <taxon>Chelicerata</taxon>
        <taxon>Arachnida</taxon>
        <taxon>Acari</taxon>
        <taxon>Parasitiformes</taxon>
        <taxon>Ixodida</taxon>
        <taxon>Ixodoidea</taxon>
        <taxon>Ixodidae</taxon>
        <taxon>Ixodinae</taxon>
        <taxon>Ixodes</taxon>
    </lineage>
</organism>
<name>V5HDB0_IXORI</name>
<proteinExistence type="evidence at transcript level"/>
<dbReference type="EMBL" id="GANP01013120">
    <property type="protein sequence ID" value="JAB71348.1"/>
    <property type="molecule type" value="mRNA"/>
</dbReference>
<feature type="signal peptide" evidence="1">
    <location>
        <begin position="1"/>
        <end position="27"/>
    </location>
</feature>
<feature type="chain" id="PRO_5004735711" evidence="1">
    <location>
        <begin position="28"/>
        <end position="91"/>
    </location>
</feature>
<reference evidence="2" key="1">
    <citation type="journal article" date="2015" name="Sci. Rep.">
        <title>Tissue- and time-dependent transcription in Ixodes ricinus salivary glands and midguts when blood feeding on the vertebrate host.</title>
        <authorList>
            <person name="Kotsyfakis M."/>
            <person name="Schwarz A."/>
            <person name="Erhart J."/>
            <person name="Ribeiro J.M."/>
        </authorList>
    </citation>
    <scope>NUCLEOTIDE SEQUENCE</scope>
    <source>
        <tissue evidence="2">Salivary gland and midgut</tissue>
    </source>
</reference>
<dbReference type="PROSITE" id="PS51257">
    <property type="entry name" value="PROKAR_LIPOPROTEIN"/>
    <property type="match status" value="1"/>
</dbReference>
<dbReference type="AlphaFoldDB" id="V5HDB0"/>
<sequence>MVSRREQTVVVLFVAACLTVSQSSSEAQDNYDQYLAQLETVSGLIKNEALASWYLEDIADDIATLYSVSMYSSWDYLNNLTDHNQAKNRVR</sequence>
<evidence type="ECO:0000256" key="1">
    <source>
        <dbReference type="SAM" id="SignalP"/>
    </source>
</evidence>
<accession>V5HDB0</accession>
<evidence type="ECO:0000313" key="2">
    <source>
        <dbReference type="EMBL" id="JAB71348.1"/>
    </source>
</evidence>
<keyword evidence="1" id="KW-0732">Signal</keyword>